<evidence type="ECO:0000313" key="1">
    <source>
        <dbReference type="EMBL" id="KKN91202.1"/>
    </source>
</evidence>
<comment type="caution">
    <text evidence="1">The sequence shown here is derived from an EMBL/GenBank/DDBJ whole genome shotgun (WGS) entry which is preliminary data.</text>
</comment>
<accession>A0A0F9UUL9</accession>
<sequence length="69" mass="8081">MYQGQPSPEHKLFAAYHHHEYGSTQWVFWSNVFPTESQVVTALGIMFEPELDEFIDIEEIDQIHTVELS</sequence>
<protein>
    <submittedName>
        <fullName evidence="1">Uncharacterized protein</fullName>
    </submittedName>
</protein>
<reference evidence="1" key="1">
    <citation type="journal article" date="2015" name="Nature">
        <title>Complex archaea that bridge the gap between prokaryotes and eukaryotes.</title>
        <authorList>
            <person name="Spang A."/>
            <person name="Saw J.H."/>
            <person name="Jorgensen S.L."/>
            <person name="Zaremba-Niedzwiedzka K."/>
            <person name="Martijn J."/>
            <person name="Lind A.E."/>
            <person name="van Eijk R."/>
            <person name="Schleper C."/>
            <person name="Guy L."/>
            <person name="Ettema T.J."/>
        </authorList>
    </citation>
    <scope>NUCLEOTIDE SEQUENCE</scope>
</reference>
<dbReference type="AlphaFoldDB" id="A0A0F9UUL9"/>
<organism evidence="1">
    <name type="scientific">marine sediment metagenome</name>
    <dbReference type="NCBI Taxonomy" id="412755"/>
    <lineage>
        <taxon>unclassified sequences</taxon>
        <taxon>metagenomes</taxon>
        <taxon>ecological metagenomes</taxon>
    </lineage>
</organism>
<gene>
    <name evidence="1" type="ORF">LCGC14_0220700</name>
</gene>
<proteinExistence type="predicted"/>
<name>A0A0F9UUL9_9ZZZZ</name>
<dbReference type="EMBL" id="LAZR01000105">
    <property type="protein sequence ID" value="KKN91202.1"/>
    <property type="molecule type" value="Genomic_DNA"/>
</dbReference>